<dbReference type="VEuPathDB" id="FungiDB:MYCFIDRAFT_178747"/>
<accession>M2ZHN7</accession>
<evidence type="ECO:0000256" key="1">
    <source>
        <dbReference type="SAM" id="MobiDB-lite"/>
    </source>
</evidence>
<dbReference type="KEGG" id="pfj:MYCFIDRAFT_178747"/>
<feature type="region of interest" description="Disordered" evidence="1">
    <location>
        <begin position="93"/>
        <end position="128"/>
    </location>
</feature>
<dbReference type="EMBL" id="KB446563">
    <property type="protein sequence ID" value="EME78634.1"/>
    <property type="molecule type" value="Genomic_DNA"/>
</dbReference>
<dbReference type="Proteomes" id="UP000016932">
    <property type="component" value="Unassembled WGS sequence"/>
</dbReference>
<feature type="compositionally biased region" description="Polar residues" evidence="1">
    <location>
        <begin position="93"/>
        <end position="110"/>
    </location>
</feature>
<feature type="region of interest" description="Disordered" evidence="1">
    <location>
        <begin position="50"/>
        <end position="69"/>
    </location>
</feature>
<dbReference type="AlphaFoldDB" id="M2ZHN7"/>
<reference evidence="2 3" key="1">
    <citation type="journal article" date="2012" name="PLoS Pathog.">
        <title>Diverse lifestyles and strategies of plant pathogenesis encoded in the genomes of eighteen Dothideomycetes fungi.</title>
        <authorList>
            <person name="Ohm R.A."/>
            <person name="Feau N."/>
            <person name="Henrissat B."/>
            <person name="Schoch C.L."/>
            <person name="Horwitz B.A."/>
            <person name="Barry K.W."/>
            <person name="Condon B.J."/>
            <person name="Copeland A.C."/>
            <person name="Dhillon B."/>
            <person name="Glaser F."/>
            <person name="Hesse C.N."/>
            <person name="Kosti I."/>
            <person name="LaButti K."/>
            <person name="Lindquist E.A."/>
            <person name="Lucas S."/>
            <person name="Salamov A.A."/>
            <person name="Bradshaw R.E."/>
            <person name="Ciuffetti L."/>
            <person name="Hamelin R.C."/>
            <person name="Kema G.H.J."/>
            <person name="Lawrence C."/>
            <person name="Scott J.A."/>
            <person name="Spatafora J.W."/>
            <person name="Turgeon B.G."/>
            <person name="de Wit P.J.G.M."/>
            <person name="Zhong S."/>
            <person name="Goodwin S.B."/>
            <person name="Grigoriev I.V."/>
        </authorList>
    </citation>
    <scope>NUCLEOTIDE SEQUENCE [LARGE SCALE GENOMIC DNA]</scope>
    <source>
        <strain evidence="2 3">CIRAD86</strain>
    </source>
</reference>
<feature type="region of interest" description="Disordered" evidence="1">
    <location>
        <begin position="1"/>
        <end position="21"/>
    </location>
</feature>
<gene>
    <name evidence="2" type="ORF">MYCFIDRAFT_178747</name>
</gene>
<dbReference type="GeneID" id="19333986"/>
<name>M2ZHN7_PSEFD</name>
<keyword evidence="3" id="KW-1185">Reference proteome</keyword>
<evidence type="ECO:0000313" key="3">
    <source>
        <dbReference type="Proteomes" id="UP000016932"/>
    </source>
</evidence>
<proteinExistence type="predicted"/>
<sequence>MATSFHRGSVGSAYHSSSNSPESFVHTSWLPNTLNPDVVTVLLFDDATNPAASNAPGEESRGREALPCWHPRRQPGLDWYLIRAGGMNTVSSTAMDSSDCGSRMASSDGHSNCEEPSASYTSKSDQAETKDSVEDAFAQRYHWRKFKIYIPNHQPPHNTIALFSRPPAVSNSSLPSRPTSISRIPLFQNFSLASRISSPAVVSGPHLTSTECLGIRPKKGSLATVTHIFCQLSASFGARRFSVILIAKAAPELGRKGLVWQKQGRDEGFAAVQSLARIWKKAQVSLQLDRALDSAFCKQDHLEQFCRVDDFVTVLVALGKCMLVLTIGGGKALDQIDFSTYDRTWTLLDRLVSLNSHAWLLQFARKTISAQVVAVNQEVSRHCTCSNTLLTSLTHMLLGRIHYHMPQGQSLCVDWPIASFTAAIGKHITWFCFLGKMNA</sequence>
<dbReference type="RefSeq" id="XP_007930965.1">
    <property type="nucleotide sequence ID" value="XM_007932774.1"/>
</dbReference>
<organism evidence="2 3">
    <name type="scientific">Pseudocercospora fijiensis (strain CIRAD86)</name>
    <name type="common">Black leaf streak disease fungus</name>
    <name type="synonym">Mycosphaerella fijiensis</name>
    <dbReference type="NCBI Taxonomy" id="383855"/>
    <lineage>
        <taxon>Eukaryota</taxon>
        <taxon>Fungi</taxon>
        <taxon>Dikarya</taxon>
        <taxon>Ascomycota</taxon>
        <taxon>Pezizomycotina</taxon>
        <taxon>Dothideomycetes</taxon>
        <taxon>Dothideomycetidae</taxon>
        <taxon>Mycosphaerellales</taxon>
        <taxon>Mycosphaerellaceae</taxon>
        <taxon>Pseudocercospora</taxon>
    </lineage>
</organism>
<dbReference type="HOGENOM" id="CLU_624256_0_0_1"/>
<evidence type="ECO:0000313" key="2">
    <source>
        <dbReference type="EMBL" id="EME78634.1"/>
    </source>
</evidence>
<protein>
    <submittedName>
        <fullName evidence="2">Uncharacterized protein</fullName>
    </submittedName>
</protein>